<evidence type="ECO:0000256" key="1">
    <source>
        <dbReference type="SAM" id="SignalP"/>
    </source>
</evidence>
<proteinExistence type="predicted"/>
<evidence type="ECO:0000313" key="3">
    <source>
        <dbReference type="Proteomes" id="UP000218231"/>
    </source>
</evidence>
<feature type="signal peptide" evidence="1">
    <location>
        <begin position="1"/>
        <end position="28"/>
    </location>
</feature>
<dbReference type="AlphaFoldDB" id="A0A2A2LRU3"/>
<gene>
    <name evidence="2" type="ORF">WR25_14935</name>
</gene>
<comment type="caution">
    <text evidence="2">The sequence shown here is derived from an EMBL/GenBank/DDBJ whole genome shotgun (WGS) entry which is preliminary data.</text>
</comment>
<dbReference type="EMBL" id="LIAE01006480">
    <property type="protein sequence ID" value="PAV88976.1"/>
    <property type="molecule type" value="Genomic_DNA"/>
</dbReference>
<name>A0A2A2LRU3_9BILA</name>
<reference evidence="2 3" key="1">
    <citation type="journal article" date="2017" name="Curr. Biol.">
        <title>Genome architecture and evolution of a unichromosomal asexual nematode.</title>
        <authorList>
            <person name="Fradin H."/>
            <person name="Zegar C."/>
            <person name="Gutwein M."/>
            <person name="Lucas J."/>
            <person name="Kovtun M."/>
            <person name="Corcoran D."/>
            <person name="Baugh L.R."/>
            <person name="Kiontke K."/>
            <person name="Gunsalus K."/>
            <person name="Fitch D.H."/>
            <person name="Piano F."/>
        </authorList>
    </citation>
    <scope>NUCLEOTIDE SEQUENCE [LARGE SCALE GENOMIC DNA]</scope>
    <source>
        <strain evidence="2">PF1309</strain>
    </source>
</reference>
<keyword evidence="3" id="KW-1185">Reference proteome</keyword>
<evidence type="ECO:0000313" key="2">
    <source>
        <dbReference type="EMBL" id="PAV88976.1"/>
    </source>
</evidence>
<organism evidence="2 3">
    <name type="scientific">Diploscapter pachys</name>
    <dbReference type="NCBI Taxonomy" id="2018661"/>
    <lineage>
        <taxon>Eukaryota</taxon>
        <taxon>Metazoa</taxon>
        <taxon>Ecdysozoa</taxon>
        <taxon>Nematoda</taxon>
        <taxon>Chromadorea</taxon>
        <taxon>Rhabditida</taxon>
        <taxon>Rhabditina</taxon>
        <taxon>Rhabditomorpha</taxon>
        <taxon>Rhabditoidea</taxon>
        <taxon>Rhabditidae</taxon>
        <taxon>Diploscapter</taxon>
    </lineage>
</organism>
<sequence length="325" mass="36293">MHGWTYAVCLKTSTIWLSIFCCKINSTAFEVHPIHQPLTWKVRSCTALITNTIDFASKVREFSKLVVGESDKISENPRTNQQFWEKYQKWTETIENGEMGENATGTSRSIFASVISIFCGFSSIFSNFQMSGIPKLVNCQTAVAVQMRTPTEQQKESPIGLKRLGGQAEGSNESCRMHKSRIPISNSAGQRVAMNLKRRTWITPQHCDSANCSRDGWDHSFVAAIPREEETDDKTDFISFTLPCSGDVDFGRMTSSSDSTVPASELSSIPPVRRSQTSLLIQWFDEHPTCEAIAKYAFYTAIAVPIVILLNCFMLPSAEENPSTD</sequence>
<protein>
    <submittedName>
        <fullName evidence="2">Uncharacterized protein</fullName>
    </submittedName>
</protein>
<accession>A0A2A2LRU3</accession>
<feature type="chain" id="PRO_5013353564" evidence="1">
    <location>
        <begin position="29"/>
        <end position="325"/>
    </location>
</feature>
<keyword evidence="1" id="KW-0732">Signal</keyword>
<dbReference type="Proteomes" id="UP000218231">
    <property type="component" value="Unassembled WGS sequence"/>
</dbReference>